<keyword evidence="2" id="KW-1185">Reference proteome</keyword>
<evidence type="ECO:0000313" key="2">
    <source>
        <dbReference type="Proteomes" id="UP000239589"/>
    </source>
</evidence>
<reference evidence="1 2" key="1">
    <citation type="submission" date="2018-02" db="EMBL/GenBank/DDBJ databases">
        <title>Discovery of a pederin family compound in a non-symbiotic bloom-forming cyanobacterium.</title>
        <authorList>
            <person name="Kust A."/>
            <person name="Mares J."/>
            <person name="Jokela J."/>
            <person name="Urajova P."/>
            <person name="Hajek J."/>
            <person name="Saurav K."/>
            <person name="Voracova K."/>
            <person name="Fewer D.P."/>
            <person name="Haapaniemi E."/>
            <person name="Permi P."/>
            <person name="Rehakova K."/>
            <person name="Sivonen K."/>
            <person name="Hrouzek P."/>
        </authorList>
    </citation>
    <scope>NUCLEOTIDE SEQUENCE [LARGE SCALE GENOMIC DNA]</scope>
    <source>
        <strain evidence="1 2">CHARLIE-1</strain>
    </source>
</reference>
<evidence type="ECO:0000313" key="1">
    <source>
        <dbReference type="EMBL" id="PPJ62436.1"/>
    </source>
</evidence>
<protein>
    <submittedName>
        <fullName evidence="1">Nitrate reductase associated protein</fullName>
    </submittedName>
</protein>
<accession>A0A2S6CRS1</accession>
<name>A0A2S6CRS1_9CYAN</name>
<comment type="caution">
    <text evidence="1">The sequence shown here is derived from an EMBL/GenBank/DDBJ whole genome shotgun (WGS) entry which is preliminary data.</text>
</comment>
<sequence>MIEFFEFEADFMDSWRCIPMRVRYKLDTCGIKLKLAEWNQMNQESRQNLMTLPCDIESEIDAYRHYIQDLVWKLTDKSVAELPIDPHPAWEDINTIPDSVQKKSEEIGVNITVEVWASLTNLQRFALIKLSRSSHENKNFLPALQEFKIFD</sequence>
<dbReference type="OrthoDB" id="7263223at2"/>
<gene>
    <name evidence="1" type="ORF">CUN59_15450</name>
</gene>
<dbReference type="Pfam" id="PF09655">
    <property type="entry name" value="Nitr_red_assoc"/>
    <property type="match status" value="1"/>
</dbReference>
<dbReference type="EMBL" id="PGEM01000118">
    <property type="protein sequence ID" value="PPJ62436.1"/>
    <property type="molecule type" value="Genomic_DNA"/>
</dbReference>
<dbReference type="AlphaFoldDB" id="A0A2S6CRS1"/>
<dbReference type="NCBIfam" id="TIGR02664">
    <property type="entry name" value="nitr_red_assoc"/>
    <property type="match status" value="1"/>
</dbReference>
<dbReference type="Proteomes" id="UP000239589">
    <property type="component" value="Unassembled WGS sequence"/>
</dbReference>
<proteinExistence type="predicted"/>
<dbReference type="InterPro" id="IPR013481">
    <property type="entry name" value="NarM"/>
</dbReference>
<dbReference type="RefSeq" id="WP_104388677.1">
    <property type="nucleotide sequence ID" value="NZ_PGEM01000118.1"/>
</dbReference>
<organism evidence="1 2">
    <name type="scientific">Cuspidothrix issatschenkoi CHARLIE-1</name>
    <dbReference type="NCBI Taxonomy" id="2052836"/>
    <lineage>
        <taxon>Bacteria</taxon>
        <taxon>Bacillati</taxon>
        <taxon>Cyanobacteriota</taxon>
        <taxon>Cyanophyceae</taxon>
        <taxon>Nostocales</taxon>
        <taxon>Aphanizomenonaceae</taxon>
        <taxon>Cuspidothrix</taxon>
    </lineage>
</organism>